<evidence type="ECO:0000313" key="2">
    <source>
        <dbReference type="EMBL" id="KAL3529917.1"/>
    </source>
</evidence>
<dbReference type="AlphaFoldDB" id="A0ABD3ADV6"/>
<accession>A0ABD3ADV6</accession>
<reference evidence="2 3" key="1">
    <citation type="submission" date="2024-11" db="EMBL/GenBank/DDBJ databases">
        <title>A near-complete genome assembly of Cinchona calisaya.</title>
        <authorList>
            <person name="Lian D.C."/>
            <person name="Zhao X.W."/>
            <person name="Wei L."/>
        </authorList>
    </citation>
    <scope>NUCLEOTIDE SEQUENCE [LARGE SCALE GENOMIC DNA]</scope>
    <source>
        <tissue evidence="2">Nenye</tissue>
    </source>
</reference>
<protein>
    <submittedName>
        <fullName evidence="2">Uncharacterized protein</fullName>
    </submittedName>
</protein>
<organism evidence="2 3">
    <name type="scientific">Cinchona calisaya</name>
    <dbReference type="NCBI Taxonomy" id="153742"/>
    <lineage>
        <taxon>Eukaryota</taxon>
        <taxon>Viridiplantae</taxon>
        <taxon>Streptophyta</taxon>
        <taxon>Embryophyta</taxon>
        <taxon>Tracheophyta</taxon>
        <taxon>Spermatophyta</taxon>
        <taxon>Magnoliopsida</taxon>
        <taxon>eudicotyledons</taxon>
        <taxon>Gunneridae</taxon>
        <taxon>Pentapetalae</taxon>
        <taxon>asterids</taxon>
        <taxon>lamiids</taxon>
        <taxon>Gentianales</taxon>
        <taxon>Rubiaceae</taxon>
        <taxon>Cinchonoideae</taxon>
        <taxon>Cinchoneae</taxon>
        <taxon>Cinchona</taxon>
    </lineage>
</organism>
<dbReference type="EMBL" id="JBJUIK010000004">
    <property type="protein sequence ID" value="KAL3529917.1"/>
    <property type="molecule type" value="Genomic_DNA"/>
</dbReference>
<keyword evidence="3" id="KW-1185">Reference proteome</keyword>
<feature type="region of interest" description="Disordered" evidence="1">
    <location>
        <begin position="1"/>
        <end position="22"/>
    </location>
</feature>
<gene>
    <name evidence="2" type="ORF">ACH5RR_009239</name>
</gene>
<comment type="caution">
    <text evidence="2">The sequence shown here is derived from an EMBL/GenBank/DDBJ whole genome shotgun (WGS) entry which is preliminary data.</text>
</comment>
<proteinExistence type="predicted"/>
<evidence type="ECO:0000313" key="3">
    <source>
        <dbReference type="Proteomes" id="UP001630127"/>
    </source>
</evidence>
<dbReference type="Proteomes" id="UP001630127">
    <property type="component" value="Unassembled WGS sequence"/>
</dbReference>
<evidence type="ECO:0000256" key="1">
    <source>
        <dbReference type="SAM" id="MobiDB-lite"/>
    </source>
</evidence>
<sequence>MVGQPNKIEPVQVDGDSSNKPIHRKVFDQQEDNPKYTIAIRRNGNDVEISTEQPKDITIPFPFMHEKNENDFQFLKFFEFLRKLHVNIPFIDVLEQILIYAKFMNEILAKKWSIKRDGTIMLTEECRAAL</sequence>
<name>A0ABD3ADV6_9GENT</name>